<proteinExistence type="predicted"/>
<accession>A0A6N3IPH4</accession>
<dbReference type="PANTHER" id="PTHR37836">
    <property type="entry name" value="LMO1036 PROTEIN"/>
    <property type="match status" value="1"/>
</dbReference>
<sequence length="433" mass="47821">MLKVSDNQRFLVHDDGTPFFYLGDTGWAVIQRLDREEVGRYLRDRAERGFTAIQTVGISEFDGLTVPNPYGDLPFTDMDPTKPNDAYFRHIDFIVEQAAALHLHVALLPTWGDKVGPVGWGTGPEVFTPQNAEVYGRYLGGRYRDAPIIWVIGGDRTPKDEHHFATWRALAAGLDAGDGGRHLMTFHPQGRLSSSSAFHADDWLDFNMIQSGHRRRDFSNYEMVASDYALAPTKPTLDGEPCYEDHPVVDGEGYFDEYDARRAAYWALFAGAFGHTYGANGIFQCWRPGLEDRFGVRRPWDEALQLPGADQMRHARALLESRPFLDRIPDQSLIVGDPGGGADHRRATRAADGGYALIYSPTGLPFAADLSALSGERVVAHWYDPRTGSAGEAGAFTTGATHDFTPPSSGHGNDWVLVLDDPARNFPPPGQVG</sequence>
<evidence type="ECO:0000259" key="2">
    <source>
        <dbReference type="Pfam" id="PF13204"/>
    </source>
</evidence>
<gene>
    <name evidence="3" type="ORF">AVDCRST_MAG18-5007</name>
</gene>
<evidence type="ECO:0000259" key="1">
    <source>
        <dbReference type="Pfam" id="PF12904"/>
    </source>
</evidence>
<dbReference type="SUPFAM" id="SSF51445">
    <property type="entry name" value="(Trans)glycosidases"/>
    <property type="match status" value="1"/>
</dbReference>
<dbReference type="InterPro" id="IPR025277">
    <property type="entry name" value="Apiosidase-like_cat_dom"/>
</dbReference>
<dbReference type="AlphaFoldDB" id="A0A6N3IPH4"/>
<dbReference type="PANTHER" id="PTHR37836:SF3">
    <property type="entry name" value="ENDOGLUCANASE"/>
    <property type="match status" value="1"/>
</dbReference>
<feature type="domain" description="Putative collagen-binding" evidence="1">
    <location>
        <begin position="328"/>
        <end position="420"/>
    </location>
</feature>
<name>A0A6N3IPH4_9BACT</name>
<dbReference type="InterPro" id="IPR024749">
    <property type="entry name" value="Collagen-bd_put"/>
</dbReference>
<dbReference type="Pfam" id="PF12904">
    <property type="entry name" value="Collagen_bind_2"/>
    <property type="match status" value="1"/>
</dbReference>
<evidence type="ECO:0000313" key="3">
    <source>
        <dbReference type="EMBL" id="CAA9590400.1"/>
    </source>
</evidence>
<dbReference type="EMBL" id="CADCWN010000400">
    <property type="protein sequence ID" value="CAA9590400.1"/>
    <property type="molecule type" value="Genomic_DNA"/>
</dbReference>
<reference evidence="3" key="1">
    <citation type="submission" date="2020-02" db="EMBL/GenBank/DDBJ databases">
        <authorList>
            <person name="Meier V. D."/>
        </authorList>
    </citation>
    <scope>NUCLEOTIDE SEQUENCE</scope>
    <source>
        <strain evidence="3">AVDCRST_MAG18</strain>
    </source>
</reference>
<dbReference type="InterPro" id="IPR017853">
    <property type="entry name" value="GH"/>
</dbReference>
<protein>
    <submittedName>
        <fullName evidence="3">GH140</fullName>
    </submittedName>
</protein>
<organism evidence="3">
    <name type="scientific">uncultured Thermomicrobiales bacterium</name>
    <dbReference type="NCBI Taxonomy" id="1645740"/>
    <lineage>
        <taxon>Bacteria</taxon>
        <taxon>Pseudomonadati</taxon>
        <taxon>Thermomicrobiota</taxon>
        <taxon>Thermomicrobia</taxon>
        <taxon>Thermomicrobiales</taxon>
        <taxon>environmental samples</taxon>
    </lineage>
</organism>
<feature type="domain" description="Apiosidase-like catalytic" evidence="2">
    <location>
        <begin position="5"/>
        <end position="325"/>
    </location>
</feature>
<dbReference type="Gene3D" id="3.20.20.80">
    <property type="entry name" value="Glycosidases"/>
    <property type="match status" value="1"/>
</dbReference>
<dbReference type="Pfam" id="PF13204">
    <property type="entry name" value="Apiosidase"/>
    <property type="match status" value="1"/>
</dbReference>